<sequence length="181" mass="19333">MCSGIVSSETQQYLRADASDKTGKTIYEDRGGDGSGTRDAFAAAVKDLAKGPGASGHDYVCRVTDKSGKQLLQLSFYWDLDDFSVIANADSGRQVMRLSKTLALADDAGLGVLSIDCHRPGRVEPGGYPATLHAFLNMPSADTRADAQVLYAATRKILPGLNCTNHVTVPTALPTRDPRMK</sequence>
<evidence type="ECO:0000313" key="2">
    <source>
        <dbReference type="Proteomes" id="UP000670475"/>
    </source>
</evidence>
<gene>
    <name evidence="1" type="ORF">JFN87_24160</name>
</gene>
<organism evidence="1 2">
    <name type="scientific">Streptomyces montanisoli</name>
    <dbReference type="NCBI Taxonomy" id="2798581"/>
    <lineage>
        <taxon>Bacteria</taxon>
        <taxon>Bacillati</taxon>
        <taxon>Actinomycetota</taxon>
        <taxon>Actinomycetes</taxon>
        <taxon>Kitasatosporales</taxon>
        <taxon>Streptomycetaceae</taxon>
        <taxon>Streptomyces</taxon>
    </lineage>
</organism>
<dbReference type="EMBL" id="JAGIQL010000122">
    <property type="protein sequence ID" value="MBP0460556.1"/>
    <property type="molecule type" value="Genomic_DNA"/>
</dbReference>
<comment type="caution">
    <text evidence="1">The sequence shown here is derived from an EMBL/GenBank/DDBJ whole genome shotgun (WGS) entry which is preliminary data.</text>
</comment>
<name>A0A940MHX3_9ACTN</name>
<proteinExistence type="predicted"/>
<accession>A0A940MHX3</accession>
<evidence type="ECO:0000313" key="1">
    <source>
        <dbReference type="EMBL" id="MBP0460556.1"/>
    </source>
</evidence>
<keyword evidence="2" id="KW-1185">Reference proteome</keyword>
<reference evidence="1" key="1">
    <citation type="submission" date="2021-03" db="EMBL/GenBank/DDBJ databases">
        <title>Whole genome sequence of Streptomyces bomunensis MMS17-BM035.</title>
        <authorList>
            <person name="Lee J.H."/>
        </authorList>
    </citation>
    <scope>NUCLEOTIDE SEQUENCE</scope>
    <source>
        <strain evidence="1">MMS17-BM035</strain>
    </source>
</reference>
<dbReference type="AlphaFoldDB" id="A0A940MHX3"/>
<dbReference type="Proteomes" id="UP000670475">
    <property type="component" value="Unassembled WGS sequence"/>
</dbReference>
<dbReference type="RefSeq" id="WP_209343159.1">
    <property type="nucleotide sequence ID" value="NZ_JAGIQL010000122.1"/>
</dbReference>
<protein>
    <submittedName>
        <fullName evidence="1">Uncharacterized protein</fullName>
    </submittedName>
</protein>